<accession>A0A9J6P9J9</accession>
<dbReference type="PROSITE" id="PS50846">
    <property type="entry name" value="HMA_2"/>
    <property type="match status" value="1"/>
</dbReference>
<keyword evidence="3" id="KW-1185">Reference proteome</keyword>
<dbReference type="InterPro" id="IPR006121">
    <property type="entry name" value="HMA_dom"/>
</dbReference>
<dbReference type="Gene3D" id="3.30.70.100">
    <property type="match status" value="1"/>
</dbReference>
<dbReference type="Pfam" id="PF00403">
    <property type="entry name" value="HMA"/>
    <property type="match status" value="1"/>
</dbReference>
<gene>
    <name evidence="2" type="ORF">KDK92_19960</name>
</gene>
<evidence type="ECO:0000313" key="3">
    <source>
        <dbReference type="Proteomes" id="UP001056429"/>
    </source>
</evidence>
<name>A0A9J6P9J9_9CLOT</name>
<proteinExistence type="predicted"/>
<evidence type="ECO:0000259" key="1">
    <source>
        <dbReference type="PROSITE" id="PS50846"/>
    </source>
</evidence>
<sequence>MKEVINICGMKSSKDINKVRQAISFNEGVFACKIERKEGKAEIIFDQYTDIEKIIASIEEMGFTVI</sequence>
<dbReference type="SUPFAM" id="SSF55008">
    <property type="entry name" value="HMA, heavy metal-associated domain"/>
    <property type="match status" value="1"/>
</dbReference>
<dbReference type="AlphaFoldDB" id="A0A9J6P9J9"/>
<reference evidence="2" key="1">
    <citation type="journal article" date="2021" name="mSystems">
        <title>Bacteria and Archaea Synergistically Convert Glycine Betaine to Biogenic Methane in the Formosa Cold Seep of the South China Sea.</title>
        <authorList>
            <person name="Li L."/>
            <person name="Zhang W."/>
            <person name="Zhang S."/>
            <person name="Song L."/>
            <person name="Sun Q."/>
            <person name="Zhang H."/>
            <person name="Xiang H."/>
            <person name="Dong X."/>
        </authorList>
    </citation>
    <scope>NUCLEOTIDE SEQUENCE</scope>
    <source>
        <strain evidence="2">ZWT</strain>
    </source>
</reference>
<organism evidence="2 3">
    <name type="scientific">Oceanirhabdus seepicola</name>
    <dbReference type="NCBI Taxonomy" id="2828781"/>
    <lineage>
        <taxon>Bacteria</taxon>
        <taxon>Bacillati</taxon>
        <taxon>Bacillota</taxon>
        <taxon>Clostridia</taxon>
        <taxon>Eubacteriales</taxon>
        <taxon>Clostridiaceae</taxon>
        <taxon>Oceanirhabdus</taxon>
    </lineage>
</organism>
<reference evidence="2" key="2">
    <citation type="submission" date="2021-04" db="EMBL/GenBank/DDBJ databases">
        <authorList>
            <person name="Dong X."/>
        </authorList>
    </citation>
    <scope>NUCLEOTIDE SEQUENCE</scope>
    <source>
        <strain evidence="2">ZWT</strain>
    </source>
</reference>
<dbReference type="CDD" id="cd00371">
    <property type="entry name" value="HMA"/>
    <property type="match status" value="1"/>
</dbReference>
<dbReference type="InterPro" id="IPR036163">
    <property type="entry name" value="HMA_dom_sf"/>
</dbReference>
<protein>
    <submittedName>
        <fullName evidence="2">Heavy-metal-associated domain-containing protein</fullName>
    </submittedName>
</protein>
<dbReference type="RefSeq" id="WP_250861154.1">
    <property type="nucleotide sequence ID" value="NZ_JAGSOJ010000004.1"/>
</dbReference>
<dbReference type="GO" id="GO:0046872">
    <property type="term" value="F:metal ion binding"/>
    <property type="evidence" value="ECO:0007669"/>
    <property type="project" value="InterPro"/>
</dbReference>
<dbReference type="EMBL" id="JAGSOJ010000004">
    <property type="protein sequence ID" value="MCM1992024.1"/>
    <property type="molecule type" value="Genomic_DNA"/>
</dbReference>
<feature type="domain" description="HMA" evidence="1">
    <location>
        <begin position="1"/>
        <end position="66"/>
    </location>
</feature>
<dbReference type="Proteomes" id="UP001056429">
    <property type="component" value="Unassembled WGS sequence"/>
</dbReference>
<comment type="caution">
    <text evidence="2">The sequence shown here is derived from an EMBL/GenBank/DDBJ whole genome shotgun (WGS) entry which is preliminary data.</text>
</comment>
<evidence type="ECO:0000313" key="2">
    <source>
        <dbReference type="EMBL" id="MCM1992024.1"/>
    </source>
</evidence>